<dbReference type="RefSeq" id="WP_098029237.1">
    <property type="nucleotide sequence ID" value="NZ_CP022378.1"/>
</dbReference>
<dbReference type="Proteomes" id="UP000242855">
    <property type="component" value="Chromosome"/>
</dbReference>
<dbReference type="KEGG" id="ccyn:CGC48_08515"/>
<feature type="transmembrane region" description="Helical" evidence="1">
    <location>
        <begin position="15"/>
        <end position="33"/>
    </location>
</feature>
<evidence type="ECO:0000313" key="2">
    <source>
        <dbReference type="EMBL" id="ATA68665.1"/>
    </source>
</evidence>
<dbReference type="GeneID" id="96781840"/>
<organism evidence="2 3">
    <name type="scientific">Capnocytophaga cynodegmi</name>
    <dbReference type="NCBI Taxonomy" id="28189"/>
    <lineage>
        <taxon>Bacteria</taxon>
        <taxon>Pseudomonadati</taxon>
        <taxon>Bacteroidota</taxon>
        <taxon>Flavobacteriia</taxon>
        <taxon>Flavobacteriales</taxon>
        <taxon>Flavobacteriaceae</taxon>
        <taxon>Capnocytophaga</taxon>
    </lineage>
</organism>
<evidence type="ECO:0000256" key="1">
    <source>
        <dbReference type="SAM" id="Phobius"/>
    </source>
</evidence>
<accession>A0A250EA98</accession>
<keyword evidence="1" id="KW-0812">Transmembrane</keyword>
<evidence type="ECO:0008006" key="4">
    <source>
        <dbReference type="Google" id="ProtNLM"/>
    </source>
</evidence>
<dbReference type="EMBL" id="CP022378">
    <property type="protein sequence ID" value="ATA68665.1"/>
    <property type="molecule type" value="Genomic_DNA"/>
</dbReference>
<feature type="transmembrane region" description="Helical" evidence="1">
    <location>
        <begin position="140"/>
        <end position="160"/>
    </location>
</feature>
<name>A0A250EA98_9FLAO</name>
<protein>
    <recommendedName>
        <fullName evidence="4">Transmembrane protein</fullName>
    </recommendedName>
</protein>
<gene>
    <name evidence="2" type="ORF">CGC48_08515</name>
</gene>
<proteinExistence type="predicted"/>
<evidence type="ECO:0000313" key="3">
    <source>
        <dbReference type="Proteomes" id="UP000242855"/>
    </source>
</evidence>
<sequence length="179" mass="21893">MENNKKEKKYVLRRFFMYCHLFIAILALLVEFANDFRGLKLILYSRNFTDNFVVKKYYYVGNNSYRKSTSSYVYGFLEGDTKYNQNNTRSFLMNRYNIGRNFKEDEQGETFLEVWYCPKLDYVVSFANQIKSRPTFYDEFLSYTLFIIWIIPEIWYLVILRRRERREKLLEKNNSNLTC</sequence>
<reference evidence="2 3" key="1">
    <citation type="journal article" date="2017" name="Genome Announc.">
        <title>Twelve Complete Reference Genomes of Clinical Isolates in the Capnocytophaga Genus.</title>
        <authorList>
            <person name="Villarma A."/>
            <person name="Gulvik C.A."/>
            <person name="Rowe L.A."/>
            <person name="Sheth M."/>
            <person name="Juieng P."/>
            <person name="Nicholson A.C."/>
            <person name="Loparev V.N."/>
            <person name="McQuiston J.R."/>
        </authorList>
    </citation>
    <scope>NUCLEOTIDE SEQUENCE [LARGE SCALE GENOMIC DNA]</scope>
    <source>
        <strain evidence="2 3">G7591</strain>
    </source>
</reference>
<dbReference type="AlphaFoldDB" id="A0A250EA98"/>
<keyword evidence="1" id="KW-1133">Transmembrane helix</keyword>
<keyword evidence="1" id="KW-0472">Membrane</keyword>